<dbReference type="Pfam" id="PF12937">
    <property type="entry name" value="F-box-like"/>
    <property type="match status" value="1"/>
</dbReference>
<evidence type="ECO:0000313" key="4">
    <source>
        <dbReference type="Proteomes" id="UP001433268"/>
    </source>
</evidence>
<name>A0ABR1X8H6_9PEZI</name>
<feature type="region of interest" description="Disordered" evidence="1">
    <location>
        <begin position="1"/>
        <end position="36"/>
    </location>
</feature>
<comment type="caution">
    <text evidence="3">The sequence shown here is derived from an EMBL/GenBank/DDBJ whole genome shotgun (WGS) entry which is preliminary data.</text>
</comment>
<feature type="compositionally biased region" description="Polar residues" evidence="1">
    <location>
        <begin position="1"/>
        <end position="18"/>
    </location>
</feature>
<feature type="domain" description="F-box" evidence="2">
    <location>
        <begin position="43"/>
        <end position="90"/>
    </location>
</feature>
<evidence type="ECO:0000313" key="3">
    <source>
        <dbReference type="EMBL" id="KAK8091668.1"/>
    </source>
</evidence>
<dbReference type="PROSITE" id="PS50181">
    <property type="entry name" value="FBOX"/>
    <property type="match status" value="1"/>
</dbReference>
<dbReference type="Proteomes" id="UP001433268">
    <property type="component" value="Unassembled WGS sequence"/>
</dbReference>
<protein>
    <recommendedName>
        <fullName evidence="2">F-box domain-containing protein</fullName>
    </recommendedName>
</protein>
<dbReference type="EMBL" id="JAQQWN010000003">
    <property type="protein sequence ID" value="KAK8091668.1"/>
    <property type="molecule type" value="Genomic_DNA"/>
</dbReference>
<proteinExistence type="predicted"/>
<evidence type="ECO:0000256" key="1">
    <source>
        <dbReference type="SAM" id="MobiDB-lite"/>
    </source>
</evidence>
<dbReference type="SUPFAM" id="SSF81383">
    <property type="entry name" value="F-box domain"/>
    <property type="match status" value="1"/>
</dbReference>
<dbReference type="RefSeq" id="XP_066673640.1">
    <property type="nucleotide sequence ID" value="XM_066806344.1"/>
</dbReference>
<sequence>MAESNNIVPQPHGNQANGDTAKKSNEMAGCTTPLDGLNTEQSPPRYLCLPNELVLDIFGYLPQDTLHQLRLVNRATIRLLPPQRMVLRRRGQHALFDAVAMALNAPPGSIGDLKYVMSTLDGRIVWSSPAAKFP</sequence>
<evidence type="ECO:0000259" key="2">
    <source>
        <dbReference type="PROSITE" id="PS50181"/>
    </source>
</evidence>
<gene>
    <name evidence="3" type="ORF">PG997_002029</name>
</gene>
<dbReference type="InterPro" id="IPR036047">
    <property type="entry name" value="F-box-like_dom_sf"/>
</dbReference>
<dbReference type="InterPro" id="IPR001810">
    <property type="entry name" value="F-box_dom"/>
</dbReference>
<accession>A0ABR1X8H6</accession>
<keyword evidence="4" id="KW-1185">Reference proteome</keyword>
<organism evidence="3 4">
    <name type="scientific">Apiospora hydei</name>
    <dbReference type="NCBI Taxonomy" id="1337664"/>
    <lineage>
        <taxon>Eukaryota</taxon>
        <taxon>Fungi</taxon>
        <taxon>Dikarya</taxon>
        <taxon>Ascomycota</taxon>
        <taxon>Pezizomycotina</taxon>
        <taxon>Sordariomycetes</taxon>
        <taxon>Xylariomycetidae</taxon>
        <taxon>Amphisphaeriales</taxon>
        <taxon>Apiosporaceae</taxon>
        <taxon>Apiospora</taxon>
    </lineage>
</organism>
<dbReference type="GeneID" id="92039404"/>
<dbReference type="CDD" id="cd09917">
    <property type="entry name" value="F-box_SF"/>
    <property type="match status" value="1"/>
</dbReference>
<reference evidence="3 4" key="1">
    <citation type="submission" date="2023-01" db="EMBL/GenBank/DDBJ databases">
        <title>Analysis of 21 Apiospora genomes using comparative genomics revels a genus with tremendous synthesis potential of carbohydrate active enzymes and secondary metabolites.</title>
        <authorList>
            <person name="Sorensen T."/>
        </authorList>
    </citation>
    <scope>NUCLEOTIDE SEQUENCE [LARGE SCALE GENOMIC DNA]</scope>
    <source>
        <strain evidence="3 4">CBS 114990</strain>
    </source>
</reference>